<gene>
    <name evidence="7" type="ORF">PHSY_002301</name>
</gene>
<dbReference type="GO" id="GO:0015140">
    <property type="term" value="F:malate transmembrane transporter activity"/>
    <property type="evidence" value="ECO:0007669"/>
    <property type="project" value="InterPro"/>
</dbReference>
<dbReference type="GO" id="GO:0016020">
    <property type="term" value="C:membrane"/>
    <property type="evidence" value="ECO:0007669"/>
    <property type="project" value="UniProtKB-SubCell"/>
</dbReference>
<feature type="compositionally biased region" description="Basic and acidic residues" evidence="5">
    <location>
        <begin position="391"/>
        <end position="403"/>
    </location>
</feature>
<keyword evidence="8" id="KW-1185">Reference proteome</keyword>
<reference evidence="8" key="1">
    <citation type="journal article" date="2013" name="Genome Announc.">
        <title>Draft genome sequence of the basidiomycetous yeast-like fungus Pseudozyma hubeiensis SY62, which produces an abundant amount of the biosurfactant mannosylerythritol lipids.</title>
        <authorList>
            <person name="Konishi M."/>
            <person name="Hatada Y."/>
            <person name="Horiuchi J."/>
        </authorList>
    </citation>
    <scope>NUCLEOTIDE SEQUENCE [LARGE SCALE GENOMIC DNA]</scope>
    <source>
        <strain evidence="8">SY62</strain>
    </source>
</reference>
<feature type="transmembrane region" description="Helical" evidence="6">
    <location>
        <begin position="160"/>
        <end position="180"/>
    </location>
</feature>
<feature type="transmembrane region" description="Helical" evidence="6">
    <location>
        <begin position="192"/>
        <end position="218"/>
    </location>
</feature>
<evidence type="ECO:0000256" key="5">
    <source>
        <dbReference type="SAM" id="MobiDB-lite"/>
    </source>
</evidence>
<evidence type="ECO:0000313" key="8">
    <source>
        <dbReference type="Proteomes" id="UP000014071"/>
    </source>
</evidence>
<feature type="transmembrane region" description="Helical" evidence="6">
    <location>
        <begin position="21"/>
        <end position="43"/>
    </location>
</feature>
<dbReference type="OrthoDB" id="2901184at2759"/>
<proteinExistence type="predicted"/>
<dbReference type="eggNOG" id="ENOG502QV03">
    <property type="taxonomic scope" value="Eukaryota"/>
</dbReference>
<dbReference type="Gene3D" id="1.50.10.150">
    <property type="entry name" value="Voltage-dependent anion channel"/>
    <property type="match status" value="1"/>
</dbReference>
<evidence type="ECO:0000256" key="3">
    <source>
        <dbReference type="ARBA" id="ARBA00022989"/>
    </source>
</evidence>
<dbReference type="AlphaFoldDB" id="R9P0J7"/>
<dbReference type="InterPro" id="IPR038665">
    <property type="entry name" value="Voltage-dep_anion_channel_sf"/>
</dbReference>
<feature type="transmembrane region" description="Helical" evidence="6">
    <location>
        <begin position="230"/>
        <end position="249"/>
    </location>
</feature>
<feature type="transmembrane region" description="Helical" evidence="6">
    <location>
        <begin position="347"/>
        <end position="367"/>
    </location>
</feature>
<sequence>MPSSSPPSSVKTRLISRLEHMTFAWFTSSMSLGGIANLLMSRIVDSTPLYYLGSSLFLLNIVYLLLLISLQFVRYSFTGASLSYTLSHPIECCFVPTSLLACATVIIGIFNVVGQEARAGWGVLLLVFFWVYFVLSLVVSLVCYTALFRRKEQSLHHMNPAWVLPIFPLMLCGTIASVILPLQRESAGMRVMAFVGMTCQGLGFTVSVMMYSVLLLRLMVSGFPPAKARIGLFMNTGPPAFTIICLLGLSDESPHFLPETLPAYAPQVLRTIAIASSVFLWSLSAWFYLFTLASLVDVLLDKQLRNEFEFILAWWASVFPVTGFALATDALADELGSKALDVLSQVIVGWLLATFVGVAGMHIRAVVRGDIMTEGKDEDRVIDTMYHRFRDEEVPEQTPEKSPESNPPTYPSTPAMSVTRLDTKGKERSQDADVDAIDSLTEIRVGGGLRMTRMVSNE</sequence>
<feature type="transmembrane region" description="Helical" evidence="6">
    <location>
        <begin position="269"/>
        <end position="296"/>
    </location>
</feature>
<evidence type="ECO:0000256" key="1">
    <source>
        <dbReference type="ARBA" id="ARBA00004141"/>
    </source>
</evidence>
<dbReference type="STRING" id="1305764.R9P0J7"/>
<protein>
    <submittedName>
        <fullName evidence="7">Predicted membrane transporter</fullName>
    </submittedName>
</protein>
<dbReference type="Pfam" id="PF03595">
    <property type="entry name" value="SLAC1"/>
    <property type="match status" value="1"/>
</dbReference>
<evidence type="ECO:0000313" key="7">
    <source>
        <dbReference type="EMBL" id="GAC94728.1"/>
    </source>
</evidence>
<evidence type="ECO:0000256" key="4">
    <source>
        <dbReference type="ARBA" id="ARBA00023136"/>
    </source>
</evidence>
<dbReference type="EMBL" id="DF238785">
    <property type="protein sequence ID" value="GAC94728.1"/>
    <property type="molecule type" value="Genomic_DNA"/>
</dbReference>
<feature type="transmembrane region" description="Helical" evidence="6">
    <location>
        <begin position="119"/>
        <end position="148"/>
    </location>
</feature>
<dbReference type="HOGENOM" id="CLU_030057_2_0_1"/>
<dbReference type="InterPro" id="IPR030185">
    <property type="entry name" value="Mae1"/>
</dbReference>
<dbReference type="CDD" id="cd09317">
    <property type="entry name" value="TDT_Mae1_like"/>
    <property type="match status" value="1"/>
</dbReference>
<dbReference type="PANTHER" id="PTHR31162">
    <property type="entry name" value="MALIC ACID TRANSPORT PROTEIN-RELATED"/>
    <property type="match status" value="1"/>
</dbReference>
<feature type="transmembrane region" description="Helical" evidence="6">
    <location>
        <begin position="93"/>
        <end position="113"/>
    </location>
</feature>
<feature type="transmembrane region" description="Helical" evidence="6">
    <location>
        <begin position="49"/>
        <end position="73"/>
    </location>
</feature>
<organism evidence="7 8">
    <name type="scientific">Pseudozyma hubeiensis (strain SY62)</name>
    <name type="common">Yeast</name>
    <dbReference type="NCBI Taxonomy" id="1305764"/>
    <lineage>
        <taxon>Eukaryota</taxon>
        <taxon>Fungi</taxon>
        <taxon>Dikarya</taxon>
        <taxon>Basidiomycota</taxon>
        <taxon>Ustilaginomycotina</taxon>
        <taxon>Ustilaginomycetes</taxon>
        <taxon>Ustilaginales</taxon>
        <taxon>Ustilaginaceae</taxon>
        <taxon>Pseudozyma</taxon>
    </lineage>
</organism>
<feature type="compositionally biased region" description="Basic and acidic residues" evidence="5">
    <location>
        <begin position="421"/>
        <end position="431"/>
    </location>
</feature>
<evidence type="ECO:0000256" key="6">
    <source>
        <dbReference type="SAM" id="Phobius"/>
    </source>
</evidence>
<accession>R9P0J7</accession>
<feature type="region of interest" description="Disordered" evidence="5">
    <location>
        <begin position="391"/>
        <end position="435"/>
    </location>
</feature>
<keyword evidence="4 6" id="KW-0472">Membrane</keyword>
<name>R9P0J7_PSEHS</name>
<dbReference type="InterPro" id="IPR004695">
    <property type="entry name" value="SLAC1/Mae1/Ssu1/TehA"/>
</dbReference>
<dbReference type="PANTHER" id="PTHR31162:SF0">
    <property type="entry name" value="MALIC ACID TRANSPORT PROTEIN"/>
    <property type="match status" value="1"/>
</dbReference>
<keyword evidence="2 6" id="KW-0812">Transmembrane</keyword>
<comment type="subcellular location">
    <subcellularLocation>
        <location evidence="1">Membrane</location>
        <topology evidence="1">Multi-pass membrane protein</topology>
    </subcellularLocation>
</comment>
<keyword evidence="3 6" id="KW-1133">Transmembrane helix</keyword>
<dbReference type="Proteomes" id="UP000014071">
    <property type="component" value="Unassembled WGS sequence"/>
</dbReference>
<evidence type="ECO:0000256" key="2">
    <source>
        <dbReference type="ARBA" id="ARBA00022692"/>
    </source>
</evidence>
<dbReference type="GeneID" id="24107594"/>
<dbReference type="RefSeq" id="XP_012188315.1">
    <property type="nucleotide sequence ID" value="XM_012332925.1"/>
</dbReference>
<feature type="transmembrane region" description="Helical" evidence="6">
    <location>
        <begin position="308"/>
        <end position="327"/>
    </location>
</feature>